<organism evidence="2 3">
    <name type="scientific">Suillus discolor</name>
    <dbReference type="NCBI Taxonomy" id="1912936"/>
    <lineage>
        <taxon>Eukaryota</taxon>
        <taxon>Fungi</taxon>
        <taxon>Dikarya</taxon>
        <taxon>Basidiomycota</taxon>
        <taxon>Agaricomycotina</taxon>
        <taxon>Agaricomycetes</taxon>
        <taxon>Agaricomycetidae</taxon>
        <taxon>Boletales</taxon>
        <taxon>Suillineae</taxon>
        <taxon>Suillaceae</taxon>
        <taxon>Suillus</taxon>
    </lineage>
</organism>
<evidence type="ECO:0000256" key="1">
    <source>
        <dbReference type="SAM" id="SignalP"/>
    </source>
</evidence>
<dbReference type="RefSeq" id="XP_041292048.1">
    <property type="nucleotide sequence ID" value="XM_041440526.1"/>
</dbReference>
<feature type="chain" id="PRO_5040190672" evidence="1">
    <location>
        <begin position="29"/>
        <end position="187"/>
    </location>
</feature>
<reference evidence="2" key="1">
    <citation type="journal article" date="2020" name="New Phytol.">
        <title>Comparative genomics reveals dynamic genome evolution in host specialist ectomycorrhizal fungi.</title>
        <authorList>
            <person name="Lofgren L.A."/>
            <person name="Nguyen N.H."/>
            <person name="Vilgalys R."/>
            <person name="Ruytinx J."/>
            <person name="Liao H.L."/>
            <person name="Branco S."/>
            <person name="Kuo A."/>
            <person name="LaButti K."/>
            <person name="Lipzen A."/>
            <person name="Andreopoulos W."/>
            <person name="Pangilinan J."/>
            <person name="Riley R."/>
            <person name="Hundley H."/>
            <person name="Na H."/>
            <person name="Barry K."/>
            <person name="Grigoriev I.V."/>
            <person name="Stajich J.E."/>
            <person name="Kennedy P.G."/>
        </authorList>
    </citation>
    <scope>NUCLEOTIDE SEQUENCE</scope>
    <source>
        <strain evidence="2">FC423</strain>
    </source>
</reference>
<keyword evidence="1" id="KW-0732">Signal</keyword>
<name>A0A9P7JTM9_9AGAM</name>
<evidence type="ECO:0000313" key="3">
    <source>
        <dbReference type="Proteomes" id="UP000823399"/>
    </source>
</evidence>
<keyword evidence="3" id="KW-1185">Reference proteome</keyword>
<feature type="signal peptide" evidence="1">
    <location>
        <begin position="1"/>
        <end position="28"/>
    </location>
</feature>
<comment type="caution">
    <text evidence="2">The sequence shown here is derived from an EMBL/GenBank/DDBJ whole genome shotgun (WGS) entry which is preliminary data.</text>
</comment>
<sequence>MQRTRIYKDPNCWYLLCAAVWLCALSPAEFICLGVQQNISNNHQLYAKDPIYPNLGAMEWTSGADKQFVGLEAPRGRRTCYEECREKKFRVILDIMQAVAPRTYYTILRHTPDTIVETNARPPLCGLLNPMAFSVIFYIVPDRESYRRDTTPKASWRSRSFFLNVRQQGSIAPLEVADHPVVHSRSC</sequence>
<dbReference type="Proteomes" id="UP000823399">
    <property type="component" value="Unassembled WGS sequence"/>
</dbReference>
<dbReference type="GeneID" id="64702785"/>
<protein>
    <submittedName>
        <fullName evidence="2">Uncharacterized protein</fullName>
    </submittedName>
</protein>
<evidence type="ECO:0000313" key="2">
    <source>
        <dbReference type="EMBL" id="KAG2107170.1"/>
    </source>
</evidence>
<dbReference type="EMBL" id="JABBWM010000032">
    <property type="protein sequence ID" value="KAG2107170.1"/>
    <property type="molecule type" value="Genomic_DNA"/>
</dbReference>
<proteinExistence type="predicted"/>
<dbReference type="AlphaFoldDB" id="A0A9P7JTM9"/>
<accession>A0A9P7JTM9</accession>
<gene>
    <name evidence="2" type="ORF">F5147DRAFT_761337</name>
</gene>